<protein>
    <submittedName>
        <fullName evidence="1">Uncharacterized protein</fullName>
    </submittedName>
</protein>
<reference evidence="1 2" key="1">
    <citation type="submission" date="2020-05" db="EMBL/GenBank/DDBJ databases">
        <authorList>
            <person name="Mo P."/>
        </authorList>
    </citation>
    <scope>NUCLEOTIDE SEQUENCE [LARGE SCALE GENOMIC DNA]</scope>
    <source>
        <strain evidence="1 2">Gen01</strain>
    </source>
</reference>
<keyword evidence="2" id="KW-1185">Reference proteome</keyword>
<evidence type="ECO:0000313" key="2">
    <source>
        <dbReference type="Proteomes" id="UP000505377"/>
    </source>
</evidence>
<accession>A0A6M6JFH1</accession>
<organism evidence="1 2">
    <name type="scientific">Pseudonocardia broussonetiae</name>
    <dbReference type="NCBI Taxonomy" id="2736640"/>
    <lineage>
        <taxon>Bacteria</taxon>
        <taxon>Bacillati</taxon>
        <taxon>Actinomycetota</taxon>
        <taxon>Actinomycetes</taxon>
        <taxon>Pseudonocardiales</taxon>
        <taxon>Pseudonocardiaceae</taxon>
        <taxon>Pseudonocardia</taxon>
    </lineage>
</organism>
<name>A0A6M6JFH1_9PSEU</name>
<dbReference type="EMBL" id="CP053564">
    <property type="protein sequence ID" value="QJY46694.1"/>
    <property type="molecule type" value="Genomic_DNA"/>
</dbReference>
<dbReference type="AlphaFoldDB" id="A0A6M6JFH1"/>
<proteinExistence type="predicted"/>
<sequence length="83" mass="9003">MTTISLTNATPTGPLPITARWPRRDHVTTTAHRRSTDLIGKVPGLRHVSTFPDVDLARPAMRRQEPGQPVTVSALLARIGGGR</sequence>
<dbReference type="Proteomes" id="UP000505377">
    <property type="component" value="Chromosome"/>
</dbReference>
<dbReference type="RefSeq" id="WP_172158306.1">
    <property type="nucleotide sequence ID" value="NZ_CP053564.1"/>
</dbReference>
<dbReference type="KEGG" id="pbro:HOP40_13400"/>
<gene>
    <name evidence="1" type="ORF">HOP40_13400</name>
</gene>
<evidence type="ECO:0000313" key="1">
    <source>
        <dbReference type="EMBL" id="QJY46694.1"/>
    </source>
</evidence>